<dbReference type="RefSeq" id="WP_013861086.1">
    <property type="nucleotide sequence ID" value="NC_015635.1"/>
</dbReference>
<keyword evidence="3" id="KW-0805">Transcription regulation</keyword>
<dbReference type="SMART" id="SM00420">
    <property type="entry name" value="HTH_DEOR"/>
    <property type="match status" value="1"/>
</dbReference>
<gene>
    <name evidence="8" type="ordered locus">MLP_01830</name>
</gene>
<dbReference type="Pfam" id="PF00455">
    <property type="entry name" value="DeoRC"/>
    <property type="match status" value="1"/>
</dbReference>
<protein>
    <recommendedName>
        <fullName evidence="1">Lactose phosphotransferase system repressor</fullName>
    </recommendedName>
</protein>
<evidence type="ECO:0000259" key="7">
    <source>
        <dbReference type="PROSITE" id="PS51000"/>
    </source>
</evidence>
<evidence type="ECO:0000256" key="5">
    <source>
        <dbReference type="ARBA" id="ARBA00023163"/>
    </source>
</evidence>
<accession>F5XHQ2</accession>
<keyword evidence="2" id="KW-0678">Repressor</keyword>
<dbReference type="SUPFAM" id="SSF100950">
    <property type="entry name" value="NagB/RpiA/CoA transferase-like"/>
    <property type="match status" value="1"/>
</dbReference>
<dbReference type="STRING" id="1032480.MLP_01830"/>
<evidence type="ECO:0000313" key="9">
    <source>
        <dbReference type="Proteomes" id="UP000007947"/>
    </source>
</evidence>
<dbReference type="Proteomes" id="UP000007947">
    <property type="component" value="Chromosome"/>
</dbReference>
<evidence type="ECO:0000256" key="2">
    <source>
        <dbReference type="ARBA" id="ARBA00022491"/>
    </source>
</evidence>
<reference evidence="8 9" key="1">
    <citation type="submission" date="2011-05" db="EMBL/GenBank/DDBJ databases">
        <title>Whole genome sequence of Microlunatus phosphovorus NM-1.</title>
        <authorList>
            <person name="Hosoyama A."/>
            <person name="Sasaki K."/>
            <person name="Harada T."/>
            <person name="Igarashi R."/>
            <person name="Kawakoshi A."/>
            <person name="Sasagawa M."/>
            <person name="Fukada J."/>
            <person name="Nakamura S."/>
            <person name="Katano Y."/>
            <person name="Hanada S."/>
            <person name="Kamagata Y."/>
            <person name="Nakamura N."/>
            <person name="Yamazaki S."/>
            <person name="Fujita N."/>
        </authorList>
    </citation>
    <scope>NUCLEOTIDE SEQUENCE [LARGE SCALE GENOMIC DNA]</scope>
    <source>
        <strain evidence="9">ATCC 700054 / DSM 10555 / JCM 9379 / NBRC 101784 / NCIMB 13414 / VKM Ac-1990 / NM-1</strain>
    </source>
</reference>
<dbReference type="PANTHER" id="PTHR30363">
    <property type="entry name" value="HTH-TYPE TRANSCRIPTIONAL REGULATOR SRLR-RELATED"/>
    <property type="match status" value="1"/>
</dbReference>
<dbReference type="Gene3D" id="3.40.50.1360">
    <property type="match status" value="1"/>
</dbReference>
<dbReference type="SUPFAM" id="SSF46785">
    <property type="entry name" value="Winged helix' DNA-binding domain"/>
    <property type="match status" value="1"/>
</dbReference>
<dbReference type="eggNOG" id="COG1349">
    <property type="taxonomic scope" value="Bacteria"/>
</dbReference>
<evidence type="ECO:0000256" key="3">
    <source>
        <dbReference type="ARBA" id="ARBA00023015"/>
    </source>
</evidence>
<dbReference type="OrthoDB" id="7688673at2"/>
<dbReference type="InterPro" id="IPR037171">
    <property type="entry name" value="NagB/RpiA_transferase-like"/>
</dbReference>
<organism evidence="8 9">
    <name type="scientific">Microlunatus phosphovorus (strain ATCC 700054 / DSM 10555 / JCM 9379 / NBRC 101784 / NCIMB 13414 / VKM Ac-1990 / NM-1)</name>
    <dbReference type="NCBI Taxonomy" id="1032480"/>
    <lineage>
        <taxon>Bacteria</taxon>
        <taxon>Bacillati</taxon>
        <taxon>Actinomycetota</taxon>
        <taxon>Actinomycetes</taxon>
        <taxon>Propionibacteriales</taxon>
        <taxon>Propionibacteriaceae</taxon>
        <taxon>Microlunatus</taxon>
    </lineage>
</organism>
<comment type="function">
    <text evidence="6">Repressor of the lactose catabolism operon. Galactose-6-phosphate is the inducer.</text>
</comment>
<dbReference type="InterPro" id="IPR036390">
    <property type="entry name" value="WH_DNA-bd_sf"/>
</dbReference>
<dbReference type="InterPro" id="IPR018356">
    <property type="entry name" value="Tscrpt_reg_HTH_DeoR_CS"/>
</dbReference>
<dbReference type="HOGENOM" id="CLU_060699_0_1_11"/>
<dbReference type="EMBL" id="AP012204">
    <property type="protein sequence ID" value="BAK33197.1"/>
    <property type="molecule type" value="Genomic_DNA"/>
</dbReference>
<dbReference type="SMART" id="SM01134">
    <property type="entry name" value="DeoRC"/>
    <property type="match status" value="1"/>
</dbReference>
<evidence type="ECO:0000313" key="8">
    <source>
        <dbReference type="EMBL" id="BAK33197.1"/>
    </source>
</evidence>
<dbReference type="InterPro" id="IPR014036">
    <property type="entry name" value="DeoR-like_C"/>
</dbReference>
<dbReference type="Pfam" id="PF08220">
    <property type="entry name" value="HTH_DeoR"/>
    <property type="match status" value="1"/>
</dbReference>
<dbReference type="AlphaFoldDB" id="F5XHQ2"/>
<dbReference type="PANTHER" id="PTHR30363:SF4">
    <property type="entry name" value="GLYCEROL-3-PHOSPHATE REGULON REPRESSOR"/>
    <property type="match status" value="1"/>
</dbReference>
<proteinExistence type="predicted"/>
<feature type="domain" description="HTH deoR-type" evidence="7">
    <location>
        <begin position="11"/>
        <end position="66"/>
    </location>
</feature>
<dbReference type="KEGG" id="mph:MLP_01830"/>
<dbReference type="GO" id="GO:0003700">
    <property type="term" value="F:DNA-binding transcription factor activity"/>
    <property type="evidence" value="ECO:0007669"/>
    <property type="project" value="InterPro"/>
</dbReference>
<keyword evidence="5" id="KW-0804">Transcription</keyword>
<evidence type="ECO:0000256" key="6">
    <source>
        <dbReference type="ARBA" id="ARBA00024937"/>
    </source>
</evidence>
<name>F5XHQ2_MICPN</name>
<dbReference type="PROSITE" id="PS51000">
    <property type="entry name" value="HTH_DEOR_2"/>
    <property type="match status" value="1"/>
</dbReference>
<dbReference type="PROSITE" id="PS00894">
    <property type="entry name" value="HTH_DEOR_1"/>
    <property type="match status" value="1"/>
</dbReference>
<dbReference type="GO" id="GO:0003677">
    <property type="term" value="F:DNA binding"/>
    <property type="evidence" value="ECO:0007669"/>
    <property type="project" value="UniProtKB-KW"/>
</dbReference>
<sequence>MTHTHGVRLSGEERAEAILAEVQRFGFASITALSESLAVSDMTIRRDVRRLAGDGELRLVHGGVSLPHGTLRTATFAGRADQEASAKQLIAEAAVRLLTSITTIVVDSGTTCYGVASALPRDFRGTVITHSIPVLQQMLGHQQAVVLGLGGELLSEGQVLIGPRTTAAALELSVDVFFLGANSVDARGVYLRGDREYPIKSAFIERASRVVLLADGSKLTHTAPVKLANLDVLSAIITNGPVPPELADRCASLGVEIINVQQSTARNQD</sequence>
<dbReference type="InterPro" id="IPR050313">
    <property type="entry name" value="Carb_Metab_HTH_regulators"/>
</dbReference>
<dbReference type="InterPro" id="IPR001034">
    <property type="entry name" value="DeoR_HTH"/>
</dbReference>
<evidence type="ECO:0000256" key="4">
    <source>
        <dbReference type="ARBA" id="ARBA00023125"/>
    </source>
</evidence>
<keyword evidence="4" id="KW-0238">DNA-binding</keyword>
<evidence type="ECO:0000256" key="1">
    <source>
        <dbReference type="ARBA" id="ARBA00021390"/>
    </source>
</evidence>
<keyword evidence="9" id="KW-1185">Reference proteome</keyword>
<dbReference type="PRINTS" id="PR00037">
    <property type="entry name" value="HTHLACR"/>
</dbReference>